<dbReference type="Gene3D" id="2.60.40.1660">
    <property type="entry name" value="Na, k-atpase alpha subunit"/>
    <property type="match status" value="1"/>
</dbReference>
<name>A0A1W0WUA8_HYPEX</name>
<dbReference type="InterPro" id="IPR000402">
    <property type="entry name" value="Na/K_ATPase_sub_beta"/>
</dbReference>
<evidence type="ECO:0000256" key="4">
    <source>
        <dbReference type="ARBA" id="ARBA00022968"/>
    </source>
</evidence>
<feature type="transmembrane region" description="Helical" evidence="7">
    <location>
        <begin position="47"/>
        <end position="69"/>
    </location>
</feature>
<evidence type="ECO:0000256" key="5">
    <source>
        <dbReference type="ARBA" id="ARBA00022989"/>
    </source>
</evidence>
<sequence>MVSGVLLDKVDEVPSWGVTFQKWGRTIYNSEDGTFIGRTCMQWFQLLVFYICFYVGLAVFFGVGLFLFLHQLSSLTPKYVVEDSLLGDTPGMGFAPKITDDGTDLLWVNGTCTEKNCSCTGKNDCCCYSGEEEYIKTLTDFMKPYKNAQQTADTFVACRNDRESSEEEVCKVPISDLGPCGIDPTFGYSTKSPCVALKLNKMISWLPHPYTDVDQVPANVTDFYNNVLKTKFELDPSMIYITCTGQNDADNEHMGPIMLHPKTIPKYYFPYRNTPGYLSPLVMVQFLNPQTGIVINVRCSAWAKNLKPDTSSSTFKATTSFRLLVSTEKSQYF</sequence>
<keyword evidence="5 7" id="KW-1133">Transmembrane helix</keyword>
<dbReference type="Proteomes" id="UP000192578">
    <property type="component" value="Unassembled WGS sequence"/>
</dbReference>
<dbReference type="Pfam" id="PF00287">
    <property type="entry name" value="Na_K-ATPase"/>
    <property type="match status" value="1"/>
</dbReference>
<keyword evidence="6 7" id="KW-0472">Membrane</keyword>
<dbReference type="GO" id="GO:0005890">
    <property type="term" value="C:sodium:potassium-exchanging ATPase complex"/>
    <property type="evidence" value="ECO:0007669"/>
    <property type="project" value="InterPro"/>
</dbReference>
<dbReference type="OrthoDB" id="5912413at2759"/>
<evidence type="ECO:0000313" key="9">
    <source>
        <dbReference type="Proteomes" id="UP000192578"/>
    </source>
</evidence>
<evidence type="ECO:0000313" key="8">
    <source>
        <dbReference type="EMBL" id="OQV18782.1"/>
    </source>
</evidence>
<protein>
    <submittedName>
        <fullName evidence="8">Sodium/potassium-transporting ATPase subunit beta-2</fullName>
    </submittedName>
</protein>
<dbReference type="GO" id="GO:0001671">
    <property type="term" value="F:ATPase activator activity"/>
    <property type="evidence" value="ECO:0007669"/>
    <property type="project" value="TreeGrafter"/>
</dbReference>
<evidence type="ECO:0000256" key="6">
    <source>
        <dbReference type="ARBA" id="ARBA00023136"/>
    </source>
</evidence>
<evidence type="ECO:0000256" key="3">
    <source>
        <dbReference type="ARBA" id="ARBA00022692"/>
    </source>
</evidence>
<dbReference type="GO" id="GO:0006883">
    <property type="term" value="P:intracellular sodium ion homeostasis"/>
    <property type="evidence" value="ECO:0007669"/>
    <property type="project" value="TreeGrafter"/>
</dbReference>
<organism evidence="8 9">
    <name type="scientific">Hypsibius exemplaris</name>
    <name type="common">Freshwater tardigrade</name>
    <dbReference type="NCBI Taxonomy" id="2072580"/>
    <lineage>
        <taxon>Eukaryota</taxon>
        <taxon>Metazoa</taxon>
        <taxon>Ecdysozoa</taxon>
        <taxon>Tardigrada</taxon>
        <taxon>Eutardigrada</taxon>
        <taxon>Parachela</taxon>
        <taxon>Hypsibioidea</taxon>
        <taxon>Hypsibiidae</taxon>
        <taxon>Hypsibius</taxon>
    </lineage>
</organism>
<dbReference type="PANTHER" id="PTHR11523:SF28">
    <property type="entry name" value="NA_K-ATPASE BETA SUBUNIT ISOFORM 4-RELATED"/>
    <property type="match status" value="1"/>
</dbReference>
<evidence type="ECO:0000256" key="2">
    <source>
        <dbReference type="ARBA" id="ARBA00005876"/>
    </source>
</evidence>
<dbReference type="GO" id="GO:0030007">
    <property type="term" value="P:intracellular potassium ion homeostasis"/>
    <property type="evidence" value="ECO:0007669"/>
    <property type="project" value="TreeGrafter"/>
</dbReference>
<gene>
    <name evidence="8" type="ORF">BV898_07218</name>
</gene>
<dbReference type="GO" id="GO:0036376">
    <property type="term" value="P:sodium ion export across plasma membrane"/>
    <property type="evidence" value="ECO:0007669"/>
    <property type="project" value="TreeGrafter"/>
</dbReference>
<proteinExistence type="inferred from homology"/>
<dbReference type="GO" id="GO:1990573">
    <property type="term" value="P:potassium ion import across plasma membrane"/>
    <property type="evidence" value="ECO:0007669"/>
    <property type="project" value="TreeGrafter"/>
</dbReference>
<comment type="similarity">
    <text evidence="2">Belongs to the X(+)/potassium ATPases subunit beta family.</text>
</comment>
<comment type="subcellular location">
    <subcellularLocation>
        <location evidence="1">Membrane</location>
        <topology evidence="1">Single-pass type II membrane protein</topology>
    </subcellularLocation>
</comment>
<dbReference type="PANTHER" id="PTHR11523">
    <property type="entry name" value="SODIUM/POTASSIUM-DEPENDENT ATPASE BETA SUBUNIT"/>
    <property type="match status" value="1"/>
</dbReference>
<evidence type="ECO:0000256" key="7">
    <source>
        <dbReference type="SAM" id="Phobius"/>
    </source>
</evidence>
<reference evidence="9" key="1">
    <citation type="submission" date="2017-01" db="EMBL/GenBank/DDBJ databases">
        <title>Comparative genomics of anhydrobiosis in the tardigrade Hypsibius dujardini.</title>
        <authorList>
            <person name="Yoshida Y."/>
            <person name="Koutsovoulos G."/>
            <person name="Laetsch D."/>
            <person name="Stevens L."/>
            <person name="Kumar S."/>
            <person name="Horikawa D."/>
            <person name="Ishino K."/>
            <person name="Komine S."/>
            <person name="Tomita M."/>
            <person name="Blaxter M."/>
            <person name="Arakawa K."/>
        </authorList>
    </citation>
    <scope>NUCLEOTIDE SEQUENCE [LARGE SCALE GENOMIC DNA]</scope>
    <source>
        <strain evidence="9">Z151</strain>
    </source>
</reference>
<accession>A0A1W0WUA8</accession>
<dbReference type="InterPro" id="IPR038702">
    <property type="entry name" value="Na/K_ATPase_sub_beta_sf"/>
</dbReference>
<comment type="caution">
    <text evidence="8">The sequence shown here is derived from an EMBL/GenBank/DDBJ whole genome shotgun (WGS) entry which is preliminary data.</text>
</comment>
<dbReference type="EMBL" id="MTYJ01000046">
    <property type="protein sequence ID" value="OQV18782.1"/>
    <property type="molecule type" value="Genomic_DNA"/>
</dbReference>
<dbReference type="AlphaFoldDB" id="A0A1W0WUA8"/>
<keyword evidence="9" id="KW-1185">Reference proteome</keyword>
<keyword evidence="4" id="KW-0735">Signal-anchor</keyword>
<keyword evidence="3 7" id="KW-0812">Transmembrane</keyword>
<evidence type="ECO:0000256" key="1">
    <source>
        <dbReference type="ARBA" id="ARBA00004606"/>
    </source>
</evidence>